<name>D5GA25_TUBMM</name>
<reference evidence="3 4" key="1">
    <citation type="journal article" date="2010" name="Nature">
        <title>Perigord black truffle genome uncovers evolutionary origins and mechanisms of symbiosis.</title>
        <authorList>
            <person name="Martin F."/>
            <person name="Kohler A."/>
            <person name="Murat C."/>
            <person name="Balestrini R."/>
            <person name="Coutinho P.M."/>
            <person name="Jaillon O."/>
            <person name="Montanini B."/>
            <person name="Morin E."/>
            <person name="Noel B."/>
            <person name="Percudani R."/>
            <person name="Porcel B."/>
            <person name="Rubini A."/>
            <person name="Amicucci A."/>
            <person name="Amselem J."/>
            <person name="Anthouard V."/>
            <person name="Arcioni S."/>
            <person name="Artiguenave F."/>
            <person name="Aury J.M."/>
            <person name="Ballario P."/>
            <person name="Bolchi A."/>
            <person name="Brenna A."/>
            <person name="Brun A."/>
            <person name="Buee M."/>
            <person name="Cantarel B."/>
            <person name="Chevalier G."/>
            <person name="Couloux A."/>
            <person name="Da Silva C."/>
            <person name="Denoeud F."/>
            <person name="Duplessis S."/>
            <person name="Ghignone S."/>
            <person name="Hilselberger B."/>
            <person name="Iotti M."/>
            <person name="Marcais B."/>
            <person name="Mello A."/>
            <person name="Miranda M."/>
            <person name="Pacioni G."/>
            <person name="Quesneville H."/>
            <person name="Riccioni C."/>
            <person name="Ruotolo R."/>
            <person name="Splivallo R."/>
            <person name="Stocchi V."/>
            <person name="Tisserant E."/>
            <person name="Viscomi A.R."/>
            <person name="Zambonelli A."/>
            <person name="Zampieri E."/>
            <person name="Henrissat B."/>
            <person name="Lebrun M.H."/>
            <person name="Paolocci F."/>
            <person name="Bonfante P."/>
            <person name="Ottonello S."/>
            <person name="Wincker P."/>
        </authorList>
    </citation>
    <scope>NUCLEOTIDE SEQUENCE [LARGE SCALE GENOMIC DNA]</scope>
    <source>
        <strain evidence="3 4">Mel28</strain>
    </source>
</reference>
<dbReference type="SUPFAM" id="SSF82153">
    <property type="entry name" value="FAS1 domain"/>
    <property type="match status" value="1"/>
</dbReference>
<protein>
    <submittedName>
        <fullName evidence="3">(Perigord truffle) hypothetical protein</fullName>
    </submittedName>
</protein>
<accession>D5GA25</accession>
<dbReference type="eggNOG" id="KOG1437">
    <property type="taxonomic scope" value="Eukaryota"/>
</dbReference>
<evidence type="ECO:0000256" key="1">
    <source>
        <dbReference type="SAM" id="MobiDB-lite"/>
    </source>
</evidence>
<gene>
    <name evidence="3" type="ORF">GSTUM_00003540001</name>
</gene>
<dbReference type="KEGG" id="tml:GSTUM_00003540001"/>
<keyword evidence="4" id="KW-1185">Reference proteome</keyword>
<dbReference type="RefSeq" id="XP_002837177.1">
    <property type="nucleotide sequence ID" value="XM_002837131.1"/>
</dbReference>
<feature type="region of interest" description="Disordered" evidence="1">
    <location>
        <begin position="1"/>
        <end position="218"/>
    </location>
</feature>
<evidence type="ECO:0000313" key="3">
    <source>
        <dbReference type="EMBL" id="CAZ81368.1"/>
    </source>
</evidence>
<dbReference type="Gene3D" id="2.30.180.10">
    <property type="entry name" value="FAS1 domain"/>
    <property type="match status" value="1"/>
</dbReference>
<dbReference type="AlphaFoldDB" id="D5GA25"/>
<dbReference type="EMBL" id="FN430071">
    <property type="protein sequence ID" value="CAZ81368.1"/>
    <property type="molecule type" value="Genomic_DNA"/>
</dbReference>
<dbReference type="GeneID" id="9187066"/>
<dbReference type="InterPro" id="IPR000782">
    <property type="entry name" value="FAS1_domain"/>
</dbReference>
<feature type="domain" description="FAS1" evidence="2">
    <location>
        <begin position="418"/>
        <end position="537"/>
    </location>
</feature>
<feature type="compositionally biased region" description="Low complexity" evidence="1">
    <location>
        <begin position="68"/>
        <end position="201"/>
    </location>
</feature>
<organism evidence="3 4">
    <name type="scientific">Tuber melanosporum (strain Mel28)</name>
    <name type="common">Perigord black truffle</name>
    <dbReference type="NCBI Taxonomy" id="656061"/>
    <lineage>
        <taxon>Eukaryota</taxon>
        <taxon>Fungi</taxon>
        <taxon>Dikarya</taxon>
        <taxon>Ascomycota</taxon>
        <taxon>Pezizomycotina</taxon>
        <taxon>Pezizomycetes</taxon>
        <taxon>Pezizales</taxon>
        <taxon>Tuberaceae</taxon>
        <taxon>Tuber</taxon>
    </lineage>
</organism>
<dbReference type="Pfam" id="PF02469">
    <property type="entry name" value="Fasciclin"/>
    <property type="match status" value="1"/>
</dbReference>
<feature type="compositionally biased region" description="Pro residues" evidence="1">
    <location>
        <begin position="44"/>
        <end position="67"/>
    </location>
</feature>
<dbReference type="InParanoid" id="D5GA25"/>
<dbReference type="Proteomes" id="UP000006911">
    <property type="component" value="Unassembled WGS sequence"/>
</dbReference>
<dbReference type="HOGENOM" id="CLU_476663_0_0_1"/>
<dbReference type="InterPro" id="IPR036378">
    <property type="entry name" value="FAS1_dom_sf"/>
</dbReference>
<evidence type="ECO:0000313" key="4">
    <source>
        <dbReference type="Proteomes" id="UP000006911"/>
    </source>
</evidence>
<dbReference type="PROSITE" id="PS50213">
    <property type="entry name" value="FAS1"/>
    <property type="match status" value="1"/>
</dbReference>
<sequence length="572" mass="60121">MGSAHWPGHEQEGIARILVRQNTNNTMATRPPAPATTTPTLTISPPPSSRTTQPPSPSTSSPPPPPSTSTTPSIITSTTDLSLPSISSTSRPTSSSAISSTQPTITSTSPPTSPSTTDLSLPSISSTSRPTSSSAISSTQPTISSTSRPTSSSTSSLTQPTITSTSPPTSSSTSSLSNPPNSSESGTSSPKSSSTRPGPTSVPWVDEDSVAPKDARPIKTTHGSFTAIISNNPVILDYSGEVLPLRPLQYGHTPTPSSFKYAVLAALAGDDQIKPFGDLLALAPSVFEGLDGGKKYYIFAPTAESIVEFLKGHQDEPNRHVRRKQLVDPYTRQQFVEKPEEGPDIKEESRTLRTTLVGETKYVDLGPGEAARVVSNPVPGGDGKVRITSGFGNSTLVYAEDIPFDGGVIRKCDGFFTLPRALETVFASTNGGLWSTALEKAGILRDLSEQRKATIFTVEDDKLDEANLPGKAQLDRLIHNGLSYEPDLSNGTCLGTRGDSSLSIIRNSDGIFVNGVRITKANVIAKNCVIHYLETIPPIGTCVPNSAGSRAVIPKVATLGLSVASLAACLLM</sequence>
<evidence type="ECO:0000259" key="2">
    <source>
        <dbReference type="PROSITE" id="PS50213"/>
    </source>
</evidence>
<proteinExistence type="predicted"/>